<evidence type="ECO:0000313" key="13">
    <source>
        <dbReference type="EMBL" id="WLR42145.1"/>
    </source>
</evidence>
<evidence type="ECO:0000256" key="11">
    <source>
        <dbReference type="HAMAP-Rule" id="MF_00101"/>
    </source>
</evidence>
<protein>
    <recommendedName>
        <fullName evidence="11">Holo-[acyl-carrier-protein] synthase</fullName>
        <shortName evidence="11">Holo-ACP synthase</shortName>
        <ecNumber evidence="11">2.7.8.7</ecNumber>
    </recommendedName>
    <alternativeName>
        <fullName evidence="11">4'-phosphopantetheinyl transferase AcpS</fullName>
    </alternativeName>
</protein>
<dbReference type="InterPro" id="IPR050559">
    <property type="entry name" value="P-Pant_transferase_sf"/>
</dbReference>
<feature type="domain" description="4'-phosphopantetheinyl transferase" evidence="12">
    <location>
        <begin position="4"/>
        <end position="112"/>
    </location>
</feature>
<reference evidence="13 14" key="1">
    <citation type="submission" date="2023-06" db="EMBL/GenBank/DDBJ databases">
        <title>Five Gram-positive bacteria isolated from mangrove sediments in Shenzhen, Guangdong, China.</title>
        <authorList>
            <person name="Yu S."/>
            <person name="Zheng W."/>
            <person name="Huang Y."/>
        </authorList>
    </citation>
    <scope>NUCLEOTIDE SEQUENCE [LARGE SCALE GENOMIC DNA]</scope>
    <source>
        <strain evidence="13 14">SaN35-3</strain>
    </source>
</reference>
<accession>A0ABY9JRW2</accession>
<evidence type="ECO:0000256" key="6">
    <source>
        <dbReference type="ARBA" id="ARBA00022723"/>
    </source>
</evidence>
<dbReference type="PANTHER" id="PTHR12215:SF10">
    <property type="entry name" value="L-AMINOADIPATE-SEMIALDEHYDE DEHYDROGENASE-PHOSPHOPANTETHEINYL TRANSFERASE"/>
    <property type="match status" value="1"/>
</dbReference>
<dbReference type="SUPFAM" id="SSF56214">
    <property type="entry name" value="4'-phosphopantetheinyl transferase"/>
    <property type="match status" value="1"/>
</dbReference>
<comment type="cofactor">
    <cofactor evidence="1 11">
        <name>Mg(2+)</name>
        <dbReference type="ChEBI" id="CHEBI:18420"/>
    </cofactor>
</comment>
<feature type="binding site" evidence="11">
    <location>
        <position position="58"/>
    </location>
    <ligand>
        <name>Mg(2+)</name>
        <dbReference type="ChEBI" id="CHEBI:18420"/>
    </ligand>
</feature>
<comment type="similarity">
    <text evidence="11">Belongs to the P-Pant transferase superfamily. AcpS family.</text>
</comment>
<dbReference type="Proteomes" id="UP001197974">
    <property type="component" value="Chromosome"/>
</dbReference>
<keyword evidence="3 11" id="KW-0963">Cytoplasm</keyword>
<dbReference type="HAMAP" id="MF_00101">
    <property type="entry name" value="AcpS"/>
    <property type="match status" value="1"/>
</dbReference>
<evidence type="ECO:0000256" key="9">
    <source>
        <dbReference type="ARBA" id="ARBA00023098"/>
    </source>
</evidence>
<organism evidence="13 14">
    <name type="scientific">Bacillus carboniphilus</name>
    <dbReference type="NCBI Taxonomy" id="86663"/>
    <lineage>
        <taxon>Bacteria</taxon>
        <taxon>Bacillati</taxon>
        <taxon>Bacillota</taxon>
        <taxon>Bacilli</taxon>
        <taxon>Bacillales</taxon>
        <taxon>Bacillaceae</taxon>
        <taxon>Bacillus</taxon>
    </lineage>
</organism>
<keyword evidence="5 11" id="KW-0808">Transferase</keyword>
<comment type="subcellular location">
    <subcellularLocation>
        <location evidence="11">Cytoplasm</location>
    </subcellularLocation>
</comment>
<evidence type="ECO:0000256" key="7">
    <source>
        <dbReference type="ARBA" id="ARBA00022832"/>
    </source>
</evidence>
<dbReference type="InterPro" id="IPR037143">
    <property type="entry name" value="4-PPantetheinyl_Trfase_dom_sf"/>
</dbReference>
<dbReference type="GO" id="GO:0008897">
    <property type="term" value="F:holo-[acyl-carrier-protein] synthase activity"/>
    <property type="evidence" value="ECO:0007669"/>
    <property type="project" value="UniProtKB-EC"/>
</dbReference>
<dbReference type="NCBIfam" id="TIGR00516">
    <property type="entry name" value="acpS"/>
    <property type="match status" value="1"/>
</dbReference>
<dbReference type="EMBL" id="CP129013">
    <property type="protein sequence ID" value="WLR42145.1"/>
    <property type="molecule type" value="Genomic_DNA"/>
</dbReference>
<sequence>MIIGVGIDLVEITRIDELKNKSEKFVSRILTNNELSVYQTLSERRKNEFLAGRFAAKEAFSKAYGSGIGKEVQFHDLEIMNNNKGKPELIQTITQHRVHISISHSEQYAIAQVIIESLSS</sequence>
<evidence type="ECO:0000256" key="4">
    <source>
        <dbReference type="ARBA" id="ARBA00022516"/>
    </source>
</evidence>
<keyword evidence="10 11" id="KW-0275">Fatty acid biosynthesis</keyword>
<evidence type="ECO:0000259" key="12">
    <source>
        <dbReference type="Pfam" id="PF01648"/>
    </source>
</evidence>
<evidence type="ECO:0000256" key="8">
    <source>
        <dbReference type="ARBA" id="ARBA00022842"/>
    </source>
</evidence>
<evidence type="ECO:0000256" key="10">
    <source>
        <dbReference type="ARBA" id="ARBA00023160"/>
    </source>
</evidence>
<evidence type="ECO:0000256" key="1">
    <source>
        <dbReference type="ARBA" id="ARBA00001946"/>
    </source>
</evidence>
<keyword evidence="14" id="KW-1185">Reference proteome</keyword>
<dbReference type="Pfam" id="PF01648">
    <property type="entry name" value="ACPS"/>
    <property type="match status" value="1"/>
</dbReference>
<comment type="catalytic activity">
    <reaction evidence="11">
        <text>apo-[ACP] + CoA = holo-[ACP] + adenosine 3',5'-bisphosphate + H(+)</text>
        <dbReference type="Rhea" id="RHEA:12068"/>
        <dbReference type="Rhea" id="RHEA-COMP:9685"/>
        <dbReference type="Rhea" id="RHEA-COMP:9690"/>
        <dbReference type="ChEBI" id="CHEBI:15378"/>
        <dbReference type="ChEBI" id="CHEBI:29999"/>
        <dbReference type="ChEBI" id="CHEBI:57287"/>
        <dbReference type="ChEBI" id="CHEBI:58343"/>
        <dbReference type="ChEBI" id="CHEBI:64479"/>
        <dbReference type="EC" id="2.7.8.7"/>
    </reaction>
</comment>
<keyword evidence="7 11" id="KW-0276">Fatty acid metabolism</keyword>
<keyword evidence="8 11" id="KW-0460">Magnesium</keyword>
<gene>
    <name evidence="11 13" type="primary">acpS</name>
    <name evidence="13" type="ORF">LC087_15480</name>
</gene>
<dbReference type="InterPro" id="IPR008278">
    <property type="entry name" value="4-PPantetheinyl_Trfase_dom"/>
</dbReference>
<dbReference type="Gene3D" id="3.90.470.20">
    <property type="entry name" value="4'-phosphopantetheinyl transferase domain"/>
    <property type="match status" value="1"/>
</dbReference>
<comment type="similarity">
    <text evidence="2">Belongs to the P-Pant transferase superfamily. Gsp/Sfp/HetI/AcpT family.</text>
</comment>
<keyword evidence="9 11" id="KW-0443">Lipid metabolism</keyword>
<dbReference type="EC" id="2.7.8.7" evidence="11"/>
<evidence type="ECO:0000256" key="5">
    <source>
        <dbReference type="ARBA" id="ARBA00022679"/>
    </source>
</evidence>
<name>A0ABY9JRW2_9BACI</name>
<dbReference type="PANTHER" id="PTHR12215">
    <property type="entry name" value="PHOSPHOPANTETHEINE TRANSFERASE"/>
    <property type="match status" value="1"/>
</dbReference>
<comment type="function">
    <text evidence="11">Transfers the 4'-phosphopantetheine moiety from coenzyme A to a Ser of acyl-carrier-protein.</text>
</comment>
<feature type="binding site" evidence="11">
    <location>
        <position position="8"/>
    </location>
    <ligand>
        <name>Mg(2+)</name>
        <dbReference type="ChEBI" id="CHEBI:18420"/>
    </ligand>
</feature>
<evidence type="ECO:0000313" key="14">
    <source>
        <dbReference type="Proteomes" id="UP001197974"/>
    </source>
</evidence>
<evidence type="ECO:0000256" key="2">
    <source>
        <dbReference type="ARBA" id="ARBA00010990"/>
    </source>
</evidence>
<keyword evidence="6 11" id="KW-0479">Metal-binding</keyword>
<proteinExistence type="inferred from homology"/>
<dbReference type="RefSeq" id="WP_226540625.1">
    <property type="nucleotide sequence ID" value="NZ_CP129013.1"/>
</dbReference>
<dbReference type="NCBIfam" id="TIGR00556">
    <property type="entry name" value="pantethn_trn"/>
    <property type="match status" value="1"/>
</dbReference>
<dbReference type="InterPro" id="IPR004568">
    <property type="entry name" value="Ppantetheine-prot_Trfase_dom"/>
</dbReference>
<dbReference type="InterPro" id="IPR002582">
    <property type="entry name" value="ACPS"/>
</dbReference>
<keyword evidence="4 11" id="KW-0444">Lipid biosynthesis</keyword>
<evidence type="ECO:0000256" key="3">
    <source>
        <dbReference type="ARBA" id="ARBA00022490"/>
    </source>
</evidence>